<sequence length="478" mass="48483">MSPTTALSSPVAARSFASAVLPVMAVVLLGFAVIGLALPVLPRHVHDGLGFGPFTVGLVTGAQFATSLTSRFWSGDFADRRGGKRAIVLGLAAAAVGGGLYLLSLPFVERPVLSVSILLAGRAVIGGAESLIITGAMSLGLSRAGPLQTGQVIAWVGTAMFAALALGSPLGAAIDDAFGLRAIALATVALPFVAMIALAPLEAPPVRGRGRSSIAHVLGGVWLPGLGAALGSVGFGSILTFSVLLFADRGWGLGWLAVTSFAAALIAARLLLGQLADRFGGARIAGIAAPVGAAGQALVWLAPAAWIALAGCALTGICWALVYPAFGVEAVRRSPPENRGLAMGAYSAFPDLALGLSGPALGLLASGVGLDPIFLASGALMLYAVPAAIVLQRGNAVSRPLPGWLNAPRGSLLVPSRPLPARSPMRPGRAEALVADERIAERPGESKVRRGRALARPIVNRWALGLRCPCAGAFMRAC</sequence>
<feature type="transmembrane region" description="Helical" evidence="4">
    <location>
        <begin position="53"/>
        <end position="74"/>
    </location>
</feature>
<organism evidence="5 6">
    <name type="scientific">Aureimonas pseudogalii</name>
    <dbReference type="NCBI Taxonomy" id="1744844"/>
    <lineage>
        <taxon>Bacteria</taxon>
        <taxon>Pseudomonadati</taxon>
        <taxon>Pseudomonadota</taxon>
        <taxon>Alphaproteobacteria</taxon>
        <taxon>Hyphomicrobiales</taxon>
        <taxon>Aurantimonadaceae</taxon>
        <taxon>Aureimonas</taxon>
    </lineage>
</organism>
<dbReference type="SUPFAM" id="SSF103473">
    <property type="entry name" value="MFS general substrate transporter"/>
    <property type="match status" value="1"/>
</dbReference>
<accession>A0A7W6H6E9</accession>
<evidence type="ECO:0000313" key="6">
    <source>
        <dbReference type="Proteomes" id="UP000542776"/>
    </source>
</evidence>
<proteinExistence type="predicted"/>
<keyword evidence="6" id="KW-1185">Reference proteome</keyword>
<feature type="transmembrane region" description="Helical" evidence="4">
    <location>
        <begin position="119"/>
        <end position="140"/>
    </location>
</feature>
<dbReference type="Proteomes" id="UP000542776">
    <property type="component" value="Unassembled WGS sequence"/>
</dbReference>
<keyword evidence="1 4" id="KW-0812">Transmembrane</keyword>
<protein>
    <submittedName>
        <fullName evidence="5">MFS family permease</fullName>
    </submittedName>
</protein>
<dbReference type="EMBL" id="JACIEK010000010">
    <property type="protein sequence ID" value="MBB3999424.1"/>
    <property type="molecule type" value="Genomic_DNA"/>
</dbReference>
<evidence type="ECO:0000256" key="4">
    <source>
        <dbReference type="SAM" id="Phobius"/>
    </source>
</evidence>
<reference evidence="5 6" key="1">
    <citation type="submission" date="2020-08" db="EMBL/GenBank/DDBJ databases">
        <title>Genomic Encyclopedia of Type Strains, Phase IV (KMG-IV): sequencing the most valuable type-strain genomes for metagenomic binning, comparative biology and taxonomic classification.</title>
        <authorList>
            <person name="Goeker M."/>
        </authorList>
    </citation>
    <scope>NUCLEOTIDE SEQUENCE [LARGE SCALE GENOMIC DNA]</scope>
    <source>
        <strain evidence="5 6">DSM 102238</strain>
    </source>
</reference>
<comment type="caution">
    <text evidence="5">The sequence shown here is derived from an EMBL/GenBank/DDBJ whole genome shotgun (WGS) entry which is preliminary data.</text>
</comment>
<keyword evidence="2 4" id="KW-1133">Transmembrane helix</keyword>
<feature type="transmembrane region" description="Helical" evidence="4">
    <location>
        <begin position="340"/>
        <end position="361"/>
    </location>
</feature>
<feature type="transmembrane region" description="Helical" evidence="4">
    <location>
        <begin position="284"/>
        <end position="301"/>
    </location>
</feature>
<name>A0A7W6H6E9_9HYPH</name>
<dbReference type="Gene3D" id="1.20.1250.20">
    <property type="entry name" value="MFS general substrate transporter like domains"/>
    <property type="match status" value="1"/>
</dbReference>
<dbReference type="RefSeq" id="WP_183200978.1">
    <property type="nucleotide sequence ID" value="NZ_JACIEK010000010.1"/>
</dbReference>
<feature type="transmembrane region" description="Helical" evidence="4">
    <location>
        <begin position="373"/>
        <end position="391"/>
    </location>
</feature>
<dbReference type="InterPro" id="IPR036259">
    <property type="entry name" value="MFS_trans_sf"/>
</dbReference>
<feature type="transmembrane region" description="Helical" evidence="4">
    <location>
        <begin position="20"/>
        <end position="41"/>
    </location>
</feature>
<keyword evidence="3 4" id="KW-0472">Membrane</keyword>
<gene>
    <name evidence="5" type="ORF">GGR04_003294</name>
</gene>
<evidence type="ECO:0000256" key="3">
    <source>
        <dbReference type="ARBA" id="ARBA00023136"/>
    </source>
</evidence>
<evidence type="ECO:0000256" key="1">
    <source>
        <dbReference type="ARBA" id="ARBA00022692"/>
    </source>
</evidence>
<dbReference type="InterPro" id="IPR011701">
    <property type="entry name" value="MFS"/>
</dbReference>
<dbReference type="GO" id="GO:0022857">
    <property type="term" value="F:transmembrane transporter activity"/>
    <property type="evidence" value="ECO:0007669"/>
    <property type="project" value="InterPro"/>
</dbReference>
<evidence type="ECO:0000256" key="2">
    <source>
        <dbReference type="ARBA" id="ARBA00022989"/>
    </source>
</evidence>
<dbReference type="InterPro" id="IPR052714">
    <property type="entry name" value="MFS_Exporter"/>
</dbReference>
<dbReference type="NCBIfam" id="NF009048">
    <property type="entry name" value="PRK12382.1"/>
    <property type="match status" value="1"/>
</dbReference>
<dbReference type="PANTHER" id="PTHR23531:SF1">
    <property type="entry name" value="QUINOLENE RESISTANCE PROTEIN NORA"/>
    <property type="match status" value="1"/>
</dbReference>
<dbReference type="PANTHER" id="PTHR23531">
    <property type="entry name" value="QUINOLENE RESISTANCE PROTEIN NORA"/>
    <property type="match status" value="1"/>
</dbReference>
<feature type="transmembrane region" description="Helical" evidence="4">
    <location>
        <begin position="86"/>
        <end position="107"/>
    </location>
</feature>
<feature type="transmembrane region" description="Helical" evidence="4">
    <location>
        <begin position="253"/>
        <end position="272"/>
    </location>
</feature>
<dbReference type="Pfam" id="PF07690">
    <property type="entry name" value="MFS_1"/>
    <property type="match status" value="1"/>
</dbReference>
<dbReference type="AlphaFoldDB" id="A0A7W6H6E9"/>
<feature type="transmembrane region" description="Helical" evidence="4">
    <location>
        <begin position="221"/>
        <end position="247"/>
    </location>
</feature>
<feature type="transmembrane region" description="Helical" evidence="4">
    <location>
        <begin position="152"/>
        <end position="174"/>
    </location>
</feature>
<feature type="transmembrane region" description="Helical" evidence="4">
    <location>
        <begin position="307"/>
        <end position="328"/>
    </location>
</feature>
<evidence type="ECO:0000313" key="5">
    <source>
        <dbReference type="EMBL" id="MBB3999424.1"/>
    </source>
</evidence>
<feature type="transmembrane region" description="Helical" evidence="4">
    <location>
        <begin position="180"/>
        <end position="201"/>
    </location>
</feature>